<dbReference type="SUPFAM" id="SSF52833">
    <property type="entry name" value="Thioredoxin-like"/>
    <property type="match status" value="1"/>
</dbReference>
<dbReference type="OrthoDB" id="677051at2"/>
<evidence type="ECO:0000313" key="1">
    <source>
        <dbReference type="EMBL" id="OBY65341.1"/>
    </source>
</evidence>
<dbReference type="InterPro" id="IPR022551">
    <property type="entry name" value="BrxC"/>
</dbReference>
<dbReference type="NCBIfam" id="TIGR04019">
    <property type="entry name" value="B_thiol_YtxJ"/>
    <property type="match status" value="1"/>
</dbReference>
<reference evidence="2" key="1">
    <citation type="submission" date="2016-02" db="EMBL/GenBank/DDBJ databases">
        <authorList>
            <person name="Shin S.-K."/>
            <person name="Yi H."/>
            <person name="Kim E."/>
        </authorList>
    </citation>
    <scope>NUCLEOTIDE SEQUENCE [LARGE SCALE GENOMIC DNA]</scope>
    <source>
        <strain evidence="2">LPB0003</strain>
    </source>
</reference>
<dbReference type="KEGG" id="pob:LPB03_02120"/>
<sequence>MGIFNNMFGGNKDEKSKEEKKAYLNWIPLTSLNQLEEIKEQSKISAVLIFKHSTRCGISKMVIRQFENLFEEEHQNLKVYYLDLLNHRDISAEIGVMFQVMHQSPQLIVVKNEVSVYHASHSDITETNLTRFV</sequence>
<evidence type="ECO:0000313" key="2">
    <source>
        <dbReference type="Proteomes" id="UP000092584"/>
    </source>
</evidence>
<comment type="caution">
    <text evidence="1">The sequence shown here is derived from an EMBL/GenBank/DDBJ whole genome shotgun (WGS) entry which is preliminary data.</text>
</comment>
<protein>
    <submittedName>
        <fullName evidence="1">Cytosolic protein</fullName>
    </submittedName>
</protein>
<gene>
    <name evidence="1" type="ORF">LPB3_02990</name>
</gene>
<dbReference type="Proteomes" id="UP000092584">
    <property type="component" value="Unassembled WGS sequence"/>
</dbReference>
<dbReference type="Gene3D" id="3.40.30.10">
    <property type="entry name" value="Glutaredoxin"/>
    <property type="match status" value="1"/>
</dbReference>
<dbReference type="STRING" id="1774273.LPB03_02120"/>
<dbReference type="CDD" id="cd02947">
    <property type="entry name" value="TRX_family"/>
    <property type="match status" value="1"/>
</dbReference>
<dbReference type="RefSeq" id="WP_065318119.1">
    <property type="nucleotide sequence ID" value="NZ_CP017477.1"/>
</dbReference>
<dbReference type="AlphaFoldDB" id="A0A1B8U0E8"/>
<dbReference type="InterPro" id="IPR036249">
    <property type="entry name" value="Thioredoxin-like_sf"/>
</dbReference>
<proteinExistence type="predicted"/>
<dbReference type="Pfam" id="PF11009">
    <property type="entry name" value="BrxC"/>
    <property type="match status" value="1"/>
</dbReference>
<name>A0A1B8U0E8_9FLAO</name>
<dbReference type="EMBL" id="LSFM01000018">
    <property type="protein sequence ID" value="OBY65341.1"/>
    <property type="molecule type" value="Genomic_DNA"/>
</dbReference>
<organism evidence="1 2">
    <name type="scientific">Polaribacter vadi</name>
    <dbReference type="NCBI Taxonomy" id="1774273"/>
    <lineage>
        <taxon>Bacteria</taxon>
        <taxon>Pseudomonadati</taxon>
        <taxon>Bacteroidota</taxon>
        <taxon>Flavobacteriia</taxon>
        <taxon>Flavobacteriales</taxon>
        <taxon>Flavobacteriaceae</taxon>
    </lineage>
</organism>
<accession>A0A1B8U0E8</accession>
<keyword evidence="2" id="KW-1185">Reference proteome</keyword>